<feature type="compositionally biased region" description="Basic and acidic residues" evidence="1">
    <location>
        <begin position="430"/>
        <end position="443"/>
    </location>
</feature>
<dbReference type="AlphaFoldDB" id="R7T7Z8"/>
<evidence type="ECO:0000313" key="3">
    <source>
        <dbReference type="EnsemblMetazoa" id="CapteP224351"/>
    </source>
</evidence>
<dbReference type="EMBL" id="AMQN01014735">
    <property type="status" value="NOT_ANNOTATED_CDS"/>
    <property type="molecule type" value="Genomic_DNA"/>
</dbReference>
<organism evidence="2">
    <name type="scientific">Capitella teleta</name>
    <name type="common">Polychaete worm</name>
    <dbReference type="NCBI Taxonomy" id="283909"/>
    <lineage>
        <taxon>Eukaryota</taxon>
        <taxon>Metazoa</taxon>
        <taxon>Spiralia</taxon>
        <taxon>Lophotrochozoa</taxon>
        <taxon>Annelida</taxon>
        <taxon>Polychaeta</taxon>
        <taxon>Sedentaria</taxon>
        <taxon>Scolecida</taxon>
        <taxon>Capitellidae</taxon>
        <taxon>Capitella</taxon>
    </lineage>
</organism>
<feature type="region of interest" description="Disordered" evidence="1">
    <location>
        <begin position="392"/>
        <end position="466"/>
    </location>
</feature>
<evidence type="ECO:0000313" key="4">
    <source>
        <dbReference type="Proteomes" id="UP000014760"/>
    </source>
</evidence>
<dbReference type="EMBL" id="KB311222">
    <property type="protein sequence ID" value="ELT89720.1"/>
    <property type="molecule type" value="Genomic_DNA"/>
</dbReference>
<proteinExistence type="predicted"/>
<name>R7T7Z8_CAPTE</name>
<feature type="compositionally biased region" description="Low complexity" evidence="1">
    <location>
        <begin position="62"/>
        <end position="75"/>
    </location>
</feature>
<dbReference type="EnsemblMetazoa" id="CapteT224351">
    <property type="protein sequence ID" value="CapteP224351"/>
    <property type="gene ID" value="CapteG224351"/>
</dbReference>
<evidence type="ECO:0000256" key="1">
    <source>
        <dbReference type="SAM" id="MobiDB-lite"/>
    </source>
</evidence>
<feature type="region of interest" description="Disordered" evidence="1">
    <location>
        <begin position="111"/>
        <end position="298"/>
    </location>
</feature>
<dbReference type="HOGENOM" id="CLU_561705_0_0_1"/>
<feature type="compositionally biased region" description="Low complexity" evidence="1">
    <location>
        <begin position="401"/>
        <end position="423"/>
    </location>
</feature>
<accession>R7T7Z8</accession>
<gene>
    <name evidence="2" type="ORF">CAPTEDRAFT_224351</name>
</gene>
<feature type="compositionally biased region" description="Acidic residues" evidence="1">
    <location>
        <begin position="113"/>
        <end position="125"/>
    </location>
</feature>
<reference evidence="3" key="3">
    <citation type="submission" date="2015-06" db="UniProtKB">
        <authorList>
            <consortium name="EnsemblMetazoa"/>
        </authorList>
    </citation>
    <scope>IDENTIFICATION</scope>
</reference>
<sequence>MDPPAAAAADQLSAFIQQHLNFDYGHVTNTPLPLEGRTPEDVGPSAEDSESCSSQDTMILIGGSSEAPEGGAEAASPSYVLAKAPGMRRSRVEQPAQPFNMHIDYFSGIHTCDEDEPEEVLEEANEGSPEPLAYENQYLQVQGRKPRTGAVRRDEDKDDGYDSPGGQSSETSSTESTANQKKKPLKSILPKPSEREKRKKEVKRVRFETVEEEEQEEEEEEEPPPLPPPPQEKRPPTPFQSENKIPSFRVMNSKLREQREASPSREPSAPQMSSLEERLRQLTMTADDEVDTAGLSPGSVSCDRQVLYSQQTHVTVPNPRDVLFDQETGERQVIGEQPQGEQRIQQMHSAEHSASERREGRYIDRQFTKSVMLSLNHMKLSGMSNRALLHSVTPRDEPDLSSSSRTAAAAPPDSSRPRYASSADIYGMLDRQRQNPFRPEHSRTQRGTPDLRVTFQPRVSPPREMNADMQELWRSVDFGDAKYTAL</sequence>
<feature type="compositionally biased region" description="Low complexity" evidence="1">
    <location>
        <begin position="168"/>
        <end position="177"/>
    </location>
</feature>
<keyword evidence="4" id="KW-1185">Reference proteome</keyword>
<feature type="compositionally biased region" description="Acidic residues" evidence="1">
    <location>
        <begin position="210"/>
        <end position="223"/>
    </location>
</feature>
<feature type="region of interest" description="Disordered" evidence="1">
    <location>
        <begin position="27"/>
        <end position="75"/>
    </location>
</feature>
<reference evidence="2 4" key="2">
    <citation type="journal article" date="2013" name="Nature">
        <title>Insights into bilaterian evolution from three spiralian genomes.</title>
        <authorList>
            <person name="Simakov O."/>
            <person name="Marletaz F."/>
            <person name="Cho S.J."/>
            <person name="Edsinger-Gonzales E."/>
            <person name="Havlak P."/>
            <person name="Hellsten U."/>
            <person name="Kuo D.H."/>
            <person name="Larsson T."/>
            <person name="Lv J."/>
            <person name="Arendt D."/>
            <person name="Savage R."/>
            <person name="Osoegawa K."/>
            <person name="de Jong P."/>
            <person name="Grimwood J."/>
            <person name="Chapman J.A."/>
            <person name="Shapiro H."/>
            <person name="Aerts A."/>
            <person name="Otillar R.P."/>
            <person name="Terry A.Y."/>
            <person name="Boore J.L."/>
            <person name="Grigoriev I.V."/>
            <person name="Lindberg D.R."/>
            <person name="Seaver E.C."/>
            <person name="Weisblat D.A."/>
            <person name="Putnam N.H."/>
            <person name="Rokhsar D.S."/>
        </authorList>
    </citation>
    <scope>NUCLEOTIDE SEQUENCE</scope>
    <source>
        <strain evidence="2 4">I ESC-2004</strain>
    </source>
</reference>
<reference evidence="4" key="1">
    <citation type="submission" date="2012-12" db="EMBL/GenBank/DDBJ databases">
        <authorList>
            <person name="Hellsten U."/>
            <person name="Grimwood J."/>
            <person name="Chapman J.A."/>
            <person name="Shapiro H."/>
            <person name="Aerts A."/>
            <person name="Otillar R.P."/>
            <person name="Terry A.Y."/>
            <person name="Boore J.L."/>
            <person name="Simakov O."/>
            <person name="Marletaz F."/>
            <person name="Cho S.-J."/>
            <person name="Edsinger-Gonzales E."/>
            <person name="Havlak P."/>
            <person name="Kuo D.-H."/>
            <person name="Larsson T."/>
            <person name="Lv J."/>
            <person name="Arendt D."/>
            <person name="Savage R."/>
            <person name="Osoegawa K."/>
            <person name="de Jong P."/>
            <person name="Lindberg D.R."/>
            <person name="Seaver E.C."/>
            <person name="Weisblat D.A."/>
            <person name="Putnam N.H."/>
            <person name="Grigoriev I.V."/>
            <person name="Rokhsar D.S."/>
        </authorList>
    </citation>
    <scope>NUCLEOTIDE SEQUENCE</scope>
    <source>
        <strain evidence="4">I ESC-2004</strain>
    </source>
</reference>
<dbReference type="Proteomes" id="UP000014760">
    <property type="component" value="Unassembled WGS sequence"/>
</dbReference>
<protein>
    <submittedName>
        <fullName evidence="2 3">Uncharacterized protein</fullName>
    </submittedName>
</protein>
<evidence type="ECO:0000313" key="2">
    <source>
        <dbReference type="EMBL" id="ELT89720.1"/>
    </source>
</evidence>
<feature type="compositionally biased region" description="Basic and acidic residues" evidence="1">
    <location>
        <begin position="254"/>
        <end position="263"/>
    </location>
</feature>